<dbReference type="InterPro" id="IPR004713">
    <property type="entry name" value="CaH_exchang"/>
</dbReference>
<name>A0A0G2GR55_9PEZI</name>
<feature type="transmembrane region" description="Helical" evidence="3">
    <location>
        <begin position="61"/>
        <end position="85"/>
    </location>
</feature>
<accession>A0A0G2GR55</accession>
<dbReference type="AlphaFoldDB" id="A0A0G2GR55"/>
<feature type="transmembrane region" description="Helical" evidence="3">
    <location>
        <begin position="290"/>
        <end position="310"/>
    </location>
</feature>
<sequence length="327" mass="34434">MLFSNVAWLCVGIFALGNKQYQTIAFIIPGSILTRGLLGLGLALISGSFSKRTEYDNAHTMALYSSLKTVGLVPFFLCSLLALAFRDDDVPRSPDSRDHILLFSRGSAIVSLSCYLLVHLFLNITHTQQPVSPAPPPLPNAAAERTTPTTAAPPPPAHPARTALAFLATLLATILASRNLVRALDIHPASTTAPAFTHAILLPLLINHAELLAAVGAPHLHLHHHHRQQNPRHVLAVLTEAPTAHATLALVPSLVLLGWIVGGHDLGMEIGRGGGRGGGGGEPFPSAGSLMSLLLLCGLGTWVGGIVVAGRRAGRVMALKGWVLVSL</sequence>
<feature type="transmembrane region" description="Helical" evidence="3">
    <location>
        <begin position="100"/>
        <end position="122"/>
    </location>
</feature>
<dbReference type="PANTHER" id="PTHR31503">
    <property type="entry name" value="VACUOLAR CALCIUM ION TRANSPORTER"/>
    <property type="match status" value="1"/>
</dbReference>
<feature type="transmembrane region" description="Helical" evidence="3">
    <location>
        <begin position="24"/>
        <end position="49"/>
    </location>
</feature>
<dbReference type="EMBL" id="LAQI01000113">
    <property type="protein sequence ID" value="KKY19300.1"/>
    <property type="molecule type" value="Genomic_DNA"/>
</dbReference>
<dbReference type="GO" id="GO:0016020">
    <property type="term" value="C:membrane"/>
    <property type="evidence" value="ECO:0007669"/>
    <property type="project" value="InterPro"/>
</dbReference>
<proteinExistence type="predicted"/>
<evidence type="ECO:0000256" key="1">
    <source>
        <dbReference type="ARBA" id="ARBA00023065"/>
    </source>
</evidence>
<dbReference type="GO" id="GO:0006874">
    <property type="term" value="P:intracellular calcium ion homeostasis"/>
    <property type="evidence" value="ECO:0007669"/>
    <property type="project" value="TreeGrafter"/>
</dbReference>
<keyword evidence="3" id="KW-0472">Membrane</keyword>
<evidence type="ECO:0000313" key="4">
    <source>
        <dbReference type="EMBL" id="KKY19300.1"/>
    </source>
</evidence>
<evidence type="ECO:0000256" key="3">
    <source>
        <dbReference type="SAM" id="Phobius"/>
    </source>
</evidence>
<feature type="compositionally biased region" description="Low complexity" evidence="2">
    <location>
        <begin position="140"/>
        <end position="150"/>
    </location>
</feature>
<keyword evidence="1" id="KW-0406">Ion transport</keyword>
<gene>
    <name evidence="4" type="ORF">UCDDS831_g05505</name>
</gene>
<feature type="region of interest" description="Disordered" evidence="2">
    <location>
        <begin position="132"/>
        <end position="156"/>
    </location>
</feature>
<dbReference type="PANTHER" id="PTHR31503:SF22">
    <property type="entry name" value="VACUOLAR CALCIUM ION TRANSPORTER"/>
    <property type="match status" value="1"/>
</dbReference>
<evidence type="ECO:0000313" key="5">
    <source>
        <dbReference type="Proteomes" id="UP000034182"/>
    </source>
</evidence>
<feature type="transmembrane region" description="Helical" evidence="3">
    <location>
        <begin position="234"/>
        <end position="261"/>
    </location>
</feature>
<protein>
    <submittedName>
        <fullName evidence="4">Uncharacterized protein</fullName>
    </submittedName>
</protein>
<comment type="caution">
    <text evidence="4">The sequence shown here is derived from an EMBL/GenBank/DDBJ whole genome shotgun (WGS) entry which is preliminary data.</text>
</comment>
<reference evidence="4 5" key="1">
    <citation type="submission" date="2015-03" db="EMBL/GenBank/DDBJ databases">
        <authorList>
            <person name="Morales-Cruz A."/>
            <person name="Amrine K.C."/>
            <person name="Cantu D."/>
        </authorList>
    </citation>
    <scope>NUCLEOTIDE SEQUENCE [LARGE SCALE GENOMIC DNA]</scope>
    <source>
        <strain evidence="4">DS831</strain>
    </source>
</reference>
<keyword evidence="3" id="KW-0812">Transmembrane</keyword>
<dbReference type="Proteomes" id="UP000034182">
    <property type="component" value="Unassembled WGS sequence"/>
</dbReference>
<evidence type="ECO:0000256" key="2">
    <source>
        <dbReference type="SAM" id="MobiDB-lite"/>
    </source>
</evidence>
<reference evidence="4 5" key="2">
    <citation type="submission" date="2015-05" db="EMBL/GenBank/DDBJ databases">
        <title>Distinctive expansion of gene families associated with plant cell wall degradation and secondary metabolism in the genomes of grapevine trunk pathogens.</title>
        <authorList>
            <person name="Lawrence D.P."/>
            <person name="Travadon R."/>
            <person name="Rolshausen P.E."/>
            <person name="Baumgartner K."/>
        </authorList>
    </citation>
    <scope>NUCLEOTIDE SEQUENCE [LARGE SCALE GENOMIC DNA]</scope>
    <source>
        <strain evidence="4">DS831</strain>
    </source>
</reference>
<keyword evidence="1" id="KW-0813">Transport</keyword>
<keyword evidence="3" id="KW-1133">Transmembrane helix</keyword>
<dbReference type="GO" id="GO:0015369">
    <property type="term" value="F:calcium:proton antiporter activity"/>
    <property type="evidence" value="ECO:0007669"/>
    <property type="project" value="TreeGrafter"/>
</dbReference>
<organism evidence="4 5">
    <name type="scientific">Diplodia seriata</name>
    <dbReference type="NCBI Taxonomy" id="420778"/>
    <lineage>
        <taxon>Eukaryota</taxon>
        <taxon>Fungi</taxon>
        <taxon>Dikarya</taxon>
        <taxon>Ascomycota</taxon>
        <taxon>Pezizomycotina</taxon>
        <taxon>Dothideomycetes</taxon>
        <taxon>Dothideomycetes incertae sedis</taxon>
        <taxon>Botryosphaeriales</taxon>
        <taxon>Botryosphaeriaceae</taxon>
        <taxon>Diplodia</taxon>
    </lineage>
</organism>